<dbReference type="SUPFAM" id="SSF52540">
    <property type="entry name" value="P-loop containing nucleoside triphosphate hydrolases"/>
    <property type="match status" value="1"/>
</dbReference>
<dbReference type="FunFam" id="3.40.50.300:FF:001447">
    <property type="entry name" value="Ras-related protein Rab-1B"/>
    <property type="match status" value="1"/>
</dbReference>
<evidence type="ECO:0000256" key="1">
    <source>
        <dbReference type="ARBA" id="ARBA00006270"/>
    </source>
</evidence>
<comment type="caution">
    <text evidence="2">The sequence shown here is derived from an EMBL/GenBank/DDBJ whole genome shotgun (WGS) entry which is preliminary data.</text>
</comment>
<dbReference type="NCBIfam" id="TIGR00231">
    <property type="entry name" value="small_GTP"/>
    <property type="match status" value="1"/>
</dbReference>
<dbReference type="SMART" id="SM00173">
    <property type="entry name" value="RAS"/>
    <property type="match status" value="1"/>
</dbReference>
<dbReference type="InterPro" id="IPR005225">
    <property type="entry name" value="Small_GTP-bd"/>
</dbReference>
<organism evidence="2 3">
    <name type="scientific">Littorina saxatilis</name>
    <dbReference type="NCBI Taxonomy" id="31220"/>
    <lineage>
        <taxon>Eukaryota</taxon>
        <taxon>Metazoa</taxon>
        <taxon>Spiralia</taxon>
        <taxon>Lophotrochozoa</taxon>
        <taxon>Mollusca</taxon>
        <taxon>Gastropoda</taxon>
        <taxon>Caenogastropoda</taxon>
        <taxon>Littorinimorpha</taxon>
        <taxon>Littorinoidea</taxon>
        <taxon>Littorinidae</taxon>
        <taxon>Littorina</taxon>
    </lineage>
</organism>
<evidence type="ECO:0000313" key="3">
    <source>
        <dbReference type="Proteomes" id="UP001374579"/>
    </source>
</evidence>
<accession>A0AAN9BWJ4</accession>
<dbReference type="PANTHER" id="PTHR47979">
    <property type="entry name" value="DRAB11-RELATED"/>
    <property type="match status" value="1"/>
</dbReference>
<dbReference type="GO" id="GO:0005525">
    <property type="term" value="F:GTP binding"/>
    <property type="evidence" value="ECO:0007669"/>
    <property type="project" value="InterPro"/>
</dbReference>
<evidence type="ECO:0000313" key="2">
    <source>
        <dbReference type="EMBL" id="KAK7112842.1"/>
    </source>
</evidence>
<keyword evidence="3" id="KW-1185">Reference proteome</keyword>
<dbReference type="InterPro" id="IPR001806">
    <property type="entry name" value="Small_GTPase"/>
</dbReference>
<dbReference type="Pfam" id="PF00071">
    <property type="entry name" value="Ras"/>
    <property type="match status" value="1"/>
</dbReference>
<dbReference type="PROSITE" id="PS51419">
    <property type="entry name" value="RAB"/>
    <property type="match status" value="1"/>
</dbReference>
<dbReference type="SMART" id="SM00175">
    <property type="entry name" value="RAB"/>
    <property type="match status" value="1"/>
</dbReference>
<name>A0AAN9BWJ4_9CAEN</name>
<dbReference type="GO" id="GO:0003924">
    <property type="term" value="F:GTPase activity"/>
    <property type="evidence" value="ECO:0007669"/>
    <property type="project" value="InterPro"/>
</dbReference>
<protein>
    <submittedName>
        <fullName evidence="2">Uncharacterized protein</fullName>
    </submittedName>
</protein>
<comment type="similarity">
    <text evidence="1">Belongs to the small GTPase superfamily. Rab family.</text>
</comment>
<dbReference type="EMBL" id="JBAMIC010000002">
    <property type="protein sequence ID" value="KAK7112842.1"/>
    <property type="molecule type" value="Genomic_DNA"/>
</dbReference>
<dbReference type="Proteomes" id="UP001374579">
    <property type="component" value="Unassembled WGS sequence"/>
</dbReference>
<dbReference type="AlphaFoldDB" id="A0AAN9BWJ4"/>
<reference evidence="2 3" key="1">
    <citation type="submission" date="2024-02" db="EMBL/GenBank/DDBJ databases">
        <title>Chromosome-scale genome assembly of the rough periwinkle Littorina saxatilis.</title>
        <authorList>
            <person name="De Jode A."/>
            <person name="Faria R."/>
            <person name="Formenti G."/>
            <person name="Sims Y."/>
            <person name="Smith T.P."/>
            <person name="Tracey A."/>
            <person name="Wood J.M.D."/>
            <person name="Zagrodzka Z.B."/>
            <person name="Johannesson K."/>
            <person name="Butlin R.K."/>
            <person name="Leder E.H."/>
        </authorList>
    </citation>
    <scope>NUCLEOTIDE SEQUENCE [LARGE SCALE GENOMIC DNA]</scope>
    <source>
        <strain evidence="2">Snail1</strain>
        <tissue evidence="2">Muscle</tissue>
    </source>
</reference>
<proteinExistence type="inferred from homology"/>
<dbReference type="CDD" id="cd00154">
    <property type="entry name" value="Rab"/>
    <property type="match status" value="1"/>
</dbReference>
<dbReference type="SMART" id="SM00174">
    <property type="entry name" value="RHO"/>
    <property type="match status" value="1"/>
</dbReference>
<gene>
    <name evidence="2" type="ORF">V1264_012228</name>
</gene>
<dbReference type="InterPro" id="IPR027417">
    <property type="entry name" value="P-loop_NTPase"/>
</dbReference>
<sequence>MDRTAGHLSKNYQEAVSSLVWAKLVGIGSAGTGKTCLIKHFCESKYPMEGQTETEDWEFNTGYQPTVGVDYGFKIQTVNGTEMRVHMWDLSGSNEYMDVRNELYNGSDAIFVTYDVTNATTFEALDGWLREAHRFATGNPDIFIVGNKTDLSKKRTVPSSEGKKFALQNRCLFFETSAATGEGVDTMFDQILQEIAKKRKSTSANSNKRSR</sequence>
<dbReference type="InterPro" id="IPR050209">
    <property type="entry name" value="Rab_GTPases_membrane_traffic"/>
</dbReference>
<dbReference type="Gene3D" id="3.40.50.300">
    <property type="entry name" value="P-loop containing nucleotide triphosphate hydrolases"/>
    <property type="match status" value="1"/>
</dbReference>
<dbReference type="PROSITE" id="PS51421">
    <property type="entry name" value="RAS"/>
    <property type="match status" value="1"/>
</dbReference>
<dbReference type="PRINTS" id="PR00449">
    <property type="entry name" value="RASTRNSFRMNG"/>
</dbReference>